<dbReference type="InterPro" id="IPR035587">
    <property type="entry name" value="DUS-like_FMN-bd"/>
</dbReference>
<organism evidence="15 16">
    <name type="scientific">Discostella pseudostelligera</name>
    <dbReference type="NCBI Taxonomy" id="259834"/>
    <lineage>
        <taxon>Eukaryota</taxon>
        <taxon>Sar</taxon>
        <taxon>Stramenopiles</taxon>
        <taxon>Ochrophyta</taxon>
        <taxon>Bacillariophyta</taxon>
        <taxon>Coscinodiscophyceae</taxon>
        <taxon>Thalassiosirophycidae</taxon>
        <taxon>Stephanodiscales</taxon>
        <taxon>Stephanodiscaceae</taxon>
        <taxon>Discostella</taxon>
    </lineage>
</organism>
<dbReference type="Proteomes" id="UP001530293">
    <property type="component" value="Unassembled WGS sequence"/>
</dbReference>
<dbReference type="AlphaFoldDB" id="A0ABD3MIN5"/>
<evidence type="ECO:0000256" key="7">
    <source>
        <dbReference type="ARBA" id="ARBA00023027"/>
    </source>
</evidence>
<dbReference type="Pfam" id="PF01207">
    <property type="entry name" value="Dus"/>
    <property type="match status" value="1"/>
</dbReference>
<evidence type="ECO:0000256" key="2">
    <source>
        <dbReference type="ARBA" id="ARBA00022630"/>
    </source>
</evidence>
<comment type="similarity">
    <text evidence="8">Belongs to the Dus family. Dus1 subfamily.</text>
</comment>
<dbReference type="InterPro" id="IPR018517">
    <property type="entry name" value="tRNA_hU_synthase_CS"/>
</dbReference>
<keyword evidence="3" id="KW-0288">FMN</keyword>
<evidence type="ECO:0000313" key="16">
    <source>
        <dbReference type="Proteomes" id="UP001530293"/>
    </source>
</evidence>
<keyword evidence="2" id="KW-0285">Flavoprotein</keyword>
<dbReference type="EMBL" id="JALLBG020000143">
    <property type="protein sequence ID" value="KAL3762022.1"/>
    <property type="molecule type" value="Genomic_DNA"/>
</dbReference>
<dbReference type="PANTHER" id="PTHR11082">
    <property type="entry name" value="TRNA-DIHYDROURIDINE SYNTHASE"/>
    <property type="match status" value="1"/>
</dbReference>
<evidence type="ECO:0000256" key="1">
    <source>
        <dbReference type="ARBA" id="ARBA00001917"/>
    </source>
</evidence>
<keyword evidence="7" id="KW-0520">NAD</keyword>
<evidence type="ECO:0000256" key="11">
    <source>
        <dbReference type="ARBA" id="ARBA00047652"/>
    </source>
</evidence>
<dbReference type="PROSITE" id="PS01136">
    <property type="entry name" value="UPF0034"/>
    <property type="match status" value="1"/>
</dbReference>
<evidence type="ECO:0000256" key="3">
    <source>
        <dbReference type="ARBA" id="ARBA00022643"/>
    </source>
</evidence>
<evidence type="ECO:0000256" key="8">
    <source>
        <dbReference type="ARBA" id="ARBA00038313"/>
    </source>
</evidence>
<dbReference type="Gene3D" id="3.20.20.70">
    <property type="entry name" value="Aldolase class I"/>
    <property type="match status" value="1"/>
</dbReference>
<comment type="catalytic activity">
    <reaction evidence="13">
        <text>5,6-dihydrouridine(17) in tRNA + NADP(+) = uridine(17) in tRNA + NADPH + H(+)</text>
        <dbReference type="Rhea" id="RHEA:53368"/>
        <dbReference type="Rhea" id="RHEA-COMP:13541"/>
        <dbReference type="Rhea" id="RHEA-COMP:13542"/>
        <dbReference type="ChEBI" id="CHEBI:15378"/>
        <dbReference type="ChEBI" id="CHEBI:57783"/>
        <dbReference type="ChEBI" id="CHEBI:58349"/>
        <dbReference type="ChEBI" id="CHEBI:65315"/>
        <dbReference type="ChEBI" id="CHEBI:74443"/>
        <dbReference type="EC" id="1.3.1.88"/>
    </reaction>
    <physiologicalReaction direction="right-to-left" evidence="13">
        <dbReference type="Rhea" id="RHEA:53370"/>
    </physiologicalReaction>
</comment>
<evidence type="ECO:0000256" key="5">
    <source>
        <dbReference type="ARBA" id="ARBA00022857"/>
    </source>
</evidence>
<name>A0ABD3MIN5_9STRA</name>
<sequence>MITRRKLCPLISSILEKSQPCFCWRAMKQQRMLRTYLSAENPINGEANLSPPKFYQRLNCPKNILAPMVAQSDLPFRLMCEQLYNVDLSYTQMIHAYNFIKPGCETFRTNHLDVYPHSITTDVLFGNHDREDLIVTPSQIYAMKGIDHHEIEAARSRILSVIAKSKGIHDVSELKINTKPTVVQIAAHDPDVAVEAAMVILERSGSMNSYNNGDTCTVAGIDLNLGCPQSIARKGRYGSFLHDEHPDLTYKVLQKLRSVLPQHIGVTAKIRLPPTQADADAGRLGSISSLESGPQTIDERMRCLIDCGVDLITVHGRTRFENKVAVGVADWESVRQCVESARTYSGDANFPIISNGGIEFGEDVQKCFGETNASGVMSSEGILELPSLFRSGEEEIITAKLLLERQLGFAELYLDYATIFPPLPGSLGTKGGSFNVIRSHLFKFLHRYLEENPDLRSLLGKQEVNTIKQSRDLVSELKTRYCNLDEEQLRMMKSWDKESSWYRRHRGTNIQPARPSEMSLEERKHMMKMRLRKRQTIV</sequence>
<keyword evidence="16" id="KW-1185">Reference proteome</keyword>
<dbReference type="SUPFAM" id="SSF51395">
    <property type="entry name" value="FMN-linked oxidoreductases"/>
    <property type="match status" value="1"/>
</dbReference>
<evidence type="ECO:0000256" key="10">
    <source>
        <dbReference type="ARBA" id="ARBA00047287"/>
    </source>
</evidence>
<feature type="domain" description="DUS-like FMN-binding" evidence="14">
    <location>
        <begin position="165"/>
        <end position="396"/>
    </location>
</feature>
<keyword evidence="4" id="KW-0819">tRNA processing</keyword>
<evidence type="ECO:0000256" key="12">
    <source>
        <dbReference type="ARBA" id="ARBA00048934"/>
    </source>
</evidence>
<dbReference type="EC" id="1.3.1.88" evidence="9"/>
<comment type="cofactor">
    <cofactor evidence="1">
        <name>FMN</name>
        <dbReference type="ChEBI" id="CHEBI:58210"/>
    </cofactor>
</comment>
<keyword evidence="5" id="KW-0521">NADP</keyword>
<dbReference type="GO" id="GO:0016491">
    <property type="term" value="F:oxidoreductase activity"/>
    <property type="evidence" value="ECO:0007669"/>
    <property type="project" value="UniProtKB-KW"/>
</dbReference>
<gene>
    <name evidence="15" type="ORF">ACHAWU_002118</name>
</gene>
<comment type="catalytic activity">
    <reaction evidence="11">
        <text>5,6-dihydrouridine(16) in tRNA + NADP(+) = uridine(16) in tRNA + NADPH + H(+)</text>
        <dbReference type="Rhea" id="RHEA:53376"/>
        <dbReference type="Rhea" id="RHEA-COMP:13543"/>
        <dbReference type="Rhea" id="RHEA-COMP:13544"/>
        <dbReference type="ChEBI" id="CHEBI:15378"/>
        <dbReference type="ChEBI" id="CHEBI:57783"/>
        <dbReference type="ChEBI" id="CHEBI:58349"/>
        <dbReference type="ChEBI" id="CHEBI:65315"/>
        <dbReference type="ChEBI" id="CHEBI:74443"/>
        <dbReference type="EC" id="1.3.1.88"/>
    </reaction>
    <physiologicalReaction direction="right-to-left" evidence="11">
        <dbReference type="Rhea" id="RHEA:53378"/>
    </physiologicalReaction>
</comment>
<keyword evidence="6" id="KW-0560">Oxidoreductase</keyword>
<evidence type="ECO:0000256" key="4">
    <source>
        <dbReference type="ARBA" id="ARBA00022694"/>
    </source>
</evidence>
<comment type="catalytic activity">
    <reaction evidence="10">
        <text>5,6-dihydrouridine(17) in tRNA + NAD(+) = uridine(17) in tRNA + NADH + H(+)</text>
        <dbReference type="Rhea" id="RHEA:53372"/>
        <dbReference type="Rhea" id="RHEA-COMP:13541"/>
        <dbReference type="Rhea" id="RHEA-COMP:13542"/>
        <dbReference type="ChEBI" id="CHEBI:15378"/>
        <dbReference type="ChEBI" id="CHEBI:57540"/>
        <dbReference type="ChEBI" id="CHEBI:57945"/>
        <dbReference type="ChEBI" id="CHEBI:65315"/>
        <dbReference type="ChEBI" id="CHEBI:74443"/>
        <dbReference type="EC" id="1.3.1.88"/>
    </reaction>
    <physiologicalReaction direction="right-to-left" evidence="10">
        <dbReference type="Rhea" id="RHEA:53374"/>
    </physiologicalReaction>
</comment>
<dbReference type="CDD" id="cd02801">
    <property type="entry name" value="DUS_like_FMN"/>
    <property type="match status" value="1"/>
</dbReference>
<evidence type="ECO:0000259" key="14">
    <source>
        <dbReference type="Pfam" id="PF01207"/>
    </source>
</evidence>
<dbReference type="InterPro" id="IPR013785">
    <property type="entry name" value="Aldolase_TIM"/>
</dbReference>
<dbReference type="GO" id="GO:0002943">
    <property type="term" value="P:tRNA dihydrouridine synthesis"/>
    <property type="evidence" value="ECO:0007669"/>
    <property type="project" value="UniProtKB-ARBA"/>
</dbReference>
<reference evidence="15 16" key="1">
    <citation type="submission" date="2024-10" db="EMBL/GenBank/DDBJ databases">
        <title>Updated reference genomes for cyclostephanoid diatoms.</title>
        <authorList>
            <person name="Roberts W.R."/>
            <person name="Alverson A.J."/>
        </authorList>
    </citation>
    <scope>NUCLEOTIDE SEQUENCE [LARGE SCALE GENOMIC DNA]</scope>
    <source>
        <strain evidence="15 16">AJA232-27</strain>
    </source>
</reference>
<evidence type="ECO:0000313" key="15">
    <source>
        <dbReference type="EMBL" id="KAL3762022.1"/>
    </source>
</evidence>
<evidence type="ECO:0000256" key="13">
    <source>
        <dbReference type="ARBA" id="ARBA00049467"/>
    </source>
</evidence>
<dbReference type="PANTHER" id="PTHR11082:SF5">
    <property type="entry name" value="TRNA-DIHYDROURIDINE(16_17) SYNTHASE [NAD(P)(+)]-LIKE"/>
    <property type="match status" value="1"/>
</dbReference>
<comment type="catalytic activity">
    <reaction evidence="12">
        <text>5,6-dihydrouridine(16) in tRNA + NAD(+) = uridine(16) in tRNA + NADH + H(+)</text>
        <dbReference type="Rhea" id="RHEA:53380"/>
        <dbReference type="Rhea" id="RHEA-COMP:13543"/>
        <dbReference type="Rhea" id="RHEA-COMP:13544"/>
        <dbReference type="ChEBI" id="CHEBI:15378"/>
        <dbReference type="ChEBI" id="CHEBI:57540"/>
        <dbReference type="ChEBI" id="CHEBI:57945"/>
        <dbReference type="ChEBI" id="CHEBI:65315"/>
        <dbReference type="ChEBI" id="CHEBI:74443"/>
        <dbReference type="EC" id="1.3.1.88"/>
    </reaction>
    <physiologicalReaction direction="right-to-left" evidence="12">
        <dbReference type="Rhea" id="RHEA:53382"/>
    </physiologicalReaction>
</comment>
<evidence type="ECO:0000256" key="9">
    <source>
        <dbReference type="ARBA" id="ARBA00038890"/>
    </source>
</evidence>
<proteinExistence type="inferred from homology"/>
<evidence type="ECO:0000256" key="6">
    <source>
        <dbReference type="ARBA" id="ARBA00023002"/>
    </source>
</evidence>
<accession>A0ABD3MIN5</accession>
<comment type="caution">
    <text evidence="15">The sequence shown here is derived from an EMBL/GenBank/DDBJ whole genome shotgun (WGS) entry which is preliminary data.</text>
</comment>
<protein>
    <recommendedName>
        <fullName evidence="9">tRNA-dihydrouridine(16/17) synthase [NAD(P)(+)]</fullName>
        <ecNumber evidence="9">1.3.1.88</ecNumber>
    </recommendedName>
</protein>